<dbReference type="GO" id="GO:0016787">
    <property type="term" value="F:hydrolase activity"/>
    <property type="evidence" value="ECO:0007669"/>
    <property type="project" value="InterPro"/>
</dbReference>
<dbReference type="Gramene" id="OIT03374">
    <property type="protein sequence ID" value="OIT03374"/>
    <property type="gene ID" value="A4A49_39402"/>
</dbReference>
<accession>A0A1J6IEQ0</accession>
<sequence length="325" mass="36858">MARQRFARPIFDNPFLKIQELPGDTVKRNSESLKQANSDPRGTSLVISRDVTLDTDKKTWLRLYVPRRVTKASTPKKLPLIVYYHGGGFVYFHANTFIFDVFCQALSERVGAMVISLEYRLAPEHRLPAAYDDAMDGLHWIKSTKDEWVTNYADLSRVYLYGTSSGGNLAYHAGLRAAAAAKELEPLRIKGLILHHPFFSGKNRTESEEKLKDDQLLPLHAIDKMFDLCLPKEVDHDHEYCNPCANGGSKNLDDMKELGWKVLVTGVCEDPLVDAARNCVKLMEEKGIKVYKFFRDGYHAMEVFDQSMAAALYDATRDFLNASKN</sequence>
<keyword evidence="4" id="KW-1185">Reference proteome</keyword>
<dbReference type="AlphaFoldDB" id="A0A1J6IEQ0"/>
<dbReference type="SUPFAM" id="SSF53474">
    <property type="entry name" value="alpha/beta-Hydrolases"/>
    <property type="match status" value="1"/>
</dbReference>
<name>A0A1J6IEQ0_NICAT</name>
<dbReference type="SMR" id="A0A1J6IEQ0"/>
<protein>
    <submittedName>
        <fullName evidence="3">Carboxylesterase 120</fullName>
    </submittedName>
</protein>
<gene>
    <name evidence="3" type="primary">CXE20_0</name>
    <name evidence="3" type="ORF">A4A49_39402</name>
</gene>
<comment type="similarity">
    <text evidence="1">Belongs to the 'GDXG' lipolytic enzyme family.</text>
</comment>
<dbReference type="Pfam" id="PF07859">
    <property type="entry name" value="Abhydrolase_3"/>
    <property type="match status" value="1"/>
</dbReference>
<dbReference type="InterPro" id="IPR013094">
    <property type="entry name" value="AB_hydrolase_3"/>
</dbReference>
<dbReference type="OrthoDB" id="408631at2759"/>
<feature type="domain" description="Alpha/beta hydrolase fold-3" evidence="2">
    <location>
        <begin position="81"/>
        <end position="300"/>
    </location>
</feature>
<dbReference type="KEGG" id="nau:109225476"/>
<evidence type="ECO:0000313" key="4">
    <source>
        <dbReference type="Proteomes" id="UP000187609"/>
    </source>
</evidence>
<evidence type="ECO:0000259" key="2">
    <source>
        <dbReference type="Pfam" id="PF07859"/>
    </source>
</evidence>
<comment type="caution">
    <text evidence="3">The sequence shown here is derived from an EMBL/GenBank/DDBJ whole genome shotgun (WGS) entry which is preliminary data.</text>
</comment>
<dbReference type="InterPro" id="IPR029058">
    <property type="entry name" value="AB_hydrolase_fold"/>
</dbReference>
<organism evidence="3 4">
    <name type="scientific">Nicotiana attenuata</name>
    <name type="common">Coyote tobacco</name>
    <dbReference type="NCBI Taxonomy" id="49451"/>
    <lineage>
        <taxon>Eukaryota</taxon>
        <taxon>Viridiplantae</taxon>
        <taxon>Streptophyta</taxon>
        <taxon>Embryophyta</taxon>
        <taxon>Tracheophyta</taxon>
        <taxon>Spermatophyta</taxon>
        <taxon>Magnoliopsida</taxon>
        <taxon>eudicotyledons</taxon>
        <taxon>Gunneridae</taxon>
        <taxon>Pentapetalae</taxon>
        <taxon>asterids</taxon>
        <taxon>lamiids</taxon>
        <taxon>Solanales</taxon>
        <taxon>Solanaceae</taxon>
        <taxon>Nicotianoideae</taxon>
        <taxon>Nicotianeae</taxon>
        <taxon>Nicotiana</taxon>
    </lineage>
</organism>
<dbReference type="GeneID" id="109225476"/>
<dbReference type="EMBL" id="MJEQ01037187">
    <property type="protein sequence ID" value="OIT03374.1"/>
    <property type="molecule type" value="Genomic_DNA"/>
</dbReference>
<dbReference type="InterPro" id="IPR050466">
    <property type="entry name" value="Carboxylest/Gibb_receptor"/>
</dbReference>
<evidence type="ECO:0000313" key="3">
    <source>
        <dbReference type="EMBL" id="OIT03374.1"/>
    </source>
</evidence>
<dbReference type="Gene3D" id="3.40.50.1820">
    <property type="entry name" value="alpha/beta hydrolase"/>
    <property type="match status" value="1"/>
</dbReference>
<dbReference type="PANTHER" id="PTHR23024">
    <property type="entry name" value="ARYLACETAMIDE DEACETYLASE"/>
    <property type="match status" value="1"/>
</dbReference>
<proteinExistence type="inferred from homology"/>
<reference evidence="3" key="1">
    <citation type="submission" date="2016-11" db="EMBL/GenBank/DDBJ databases">
        <title>The genome of Nicotiana attenuata.</title>
        <authorList>
            <person name="Xu S."/>
            <person name="Brockmoeller T."/>
            <person name="Gaquerel E."/>
            <person name="Navarro A."/>
            <person name="Kuhl H."/>
            <person name="Gase K."/>
            <person name="Ling Z."/>
            <person name="Zhou W."/>
            <person name="Kreitzer C."/>
            <person name="Stanke M."/>
            <person name="Tang H."/>
            <person name="Lyons E."/>
            <person name="Pandey P."/>
            <person name="Pandey S.P."/>
            <person name="Timmermann B."/>
            <person name="Baldwin I.T."/>
        </authorList>
    </citation>
    <scope>NUCLEOTIDE SEQUENCE [LARGE SCALE GENOMIC DNA]</scope>
    <source>
        <strain evidence="3">UT</strain>
    </source>
</reference>
<dbReference type="STRING" id="49451.A0A1J6IEQ0"/>
<dbReference type="Proteomes" id="UP000187609">
    <property type="component" value="Unassembled WGS sequence"/>
</dbReference>
<evidence type="ECO:0000256" key="1">
    <source>
        <dbReference type="ARBA" id="ARBA00010515"/>
    </source>
</evidence>
<dbReference type="PANTHER" id="PTHR23024:SF622">
    <property type="entry name" value="CARBOXYLESTERASE 120-RELATED"/>
    <property type="match status" value="1"/>
</dbReference>
<dbReference type="OMA" id="TKDEWVC"/>